<dbReference type="Proteomes" id="UP000320475">
    <property type="component" value="Unassembled WGS sequence"/>
</dbReference>
<dbReference type="SUPFAM" id="SSF48179">
    <property type="entry name" value="6-phosphogluconate dehydrogenase C-terminal domain-like"/>
    <property type="match status" value="2"/>
</dbReference>
<proteinExistence type="inferred from homology"/>
<dbReference type="Proteomes" id="UP000317494">
    <property type="component" value="Unassembled WGS sequence"/>
</dbReference>
<dbReference type="STRING" id="286115.A0A507CIE4"/>
<comment type="caution">
    <text evidence="5">The sequence shown here is derived from an EMBL/GenBank/DDBJ whole genome shotgun (WGS) entry which is preliminary data.</text>
</comment>
<evidence type="ECO:0000256" key="2">
    <source>
        <dbReference type="PIRNR" id="PIRNR036510"/>
    </source>
</evidence>
<dbReference type="PANTHER" id="PTHR21363">
    <property type="entry name" value="PREPHENATE DEHYDROGENASE"/>
    <property type="match status" value="1"/>
</dbReference>
<dbReference type="GO" id="GO:0004665">
    <property type="term" value="F:prephenate dehydrogenase (NADP+) activity"/>
    <property type="evidence" value="ECO:0007669"/>
    <property type="project" value="UniProtKB-UniRule"/>
</dbReference>
<keyword evidence="2" id="KW-0057">Aromatic amino acid biosynthesis</keyword>
<name>A0A507CIE4_9FUNG</name>
<evidence type="ECO:0000256" key="1">
    <source>
        <dbReference type="ARBA" id="ARBA00023002"/>
    </source>
</evidence>
<dbReference type="AlphaFoldDB" id="A0A507CIE4"/>
<dbReference type="Pfam" id="PF03807">
    <property type="entry name" value="F420_oxidored"/>
    <property type="match status" value="1"/>
</dbReference>
<dbReference type="OrthoDB" id="5399569at2759"/>
<keyword evidence="2" id="KW-0028">Amino-acid biosynthesis</keyword>
<dbReference type="InterPro" id="IPR012385">
    <property type="entry name" value="Prephenate_DH_fun"/>
</dbReference>
<dbReference type="PANTHER" id="PTHR21363:SF0">
    <property type="entry name" value="PREPHENATE DEHYDROGENASE [NADP(+)]"/>
    <property type="match status" value="1"/>
</dbReference>
<dbReference type="EMBL" id="QEAM01000502">
    <property type="protein sequence ID" value="TPX39298.1"/>
    <property type="molecule type" value="Genomic_DNA"/>
</dbReference>
<keyword evidence="2" id="KW-0521">NADP</keyword>
<sequence length="445" mass="49604">MRPASPASPMHERDTIEIGIIGLGDMGKMYARTFVRAGWKNVNVCDLPERYEHIRDEFKGSGCAILKDGHAVSRRSDFIIYSVEAAAVDRVVAQFGPSTKMGAVVAGQTSVKDPEIKAFERHLPSDVHIVSCHSLHGPAVNPKGQPLVLIRHRSDEAHFHLVKRVLAALESEFVYLSYLEHDKITADTQAVTHLAFLSMGTAWKAMGAYPWENASGIENVKILMALRIYGNKWHVYAGLAILNPSAQRQVRQYAQSVSLLFRLMIQEKKEEFTDRVKKAVAYVFGPAGAPKREILLNEQTLDQFSLGSLTPTRIRNSHLSLLAMVDCWYTLNLNPYHHLICQTPPFRLLLGITEYVVTDPDLLSQVIETALYDKRIRGDDMEFYSAARGWAECIAVGSFDTYRHRFEETATFFGDRLKEAGAVSSRLIATVAANANANANAIAKS</sequence>
<dbReference type="InterPro" id="IPR003099">
    <property type="entry name" value="Prephen_DH"/>
</dbReference>
<comment type="catalytic activity">
    <reaction evidence="2">
        <text>prephenate + NADP(+) = 3-(4-hydroxyphenyl)pyruvate + CO2 + NADPH</text>
        <dbReference type="Rhea" id="RHEA:21640"/>
        <dbReference type="ChEBI" id="CHEBI:16526"/>
        <dbReference type="ChEBI" id="CHEBI:29934"/>
        <dbReference type="ChEBI" id="CHEBI:36242"/>
        <dbReference type="ChEBI" id="CHEBI:57783"/>
        <dbReference type="ChEBI" id="CHEBI:58349"/>
        <dbReference type="EC" id="1.3.1.13"/>
    </reaction>
</comment>
<protein>
    <recommendedName>
        <fullName evidence="2">Prephenate dehydrogenase [NADP(+)]</fullName>
        <shortName evidence="2">PRDH</shortName>
        <ecNumber evidence="2">1.3.1.13</ecNumber>
    </recommendedName>
</protein>
<evidence type="ECO:0000259" key="3">
    <source>
        <dbReference type="PROSITE" id="PS51176"/>
    </source>
</evidence>
<evidence type="ECO:0000313" key="5">
    <source>
        <dbReference type="EMBL" id="TPX39298.1"/>
    </source>
</evidence>
<dbReference type="VEuPathDB" id="FungiDB:SeMB42_g06712"/>
<dbReference type="SUPFAM" id="SSF51735">
    <property type="entry name" value="NAD(P)-binding Rossmann-fold domains"/>
    <property type="match status" value="1"/>
</dbReference>
<dbReference type="PROSITE" id="PS51176">
    <property type="entry name" value="PDH_ADH"/>
    <property type="match status" value="1"/>
</dbReference>
<feature type="domain" description="Prephenate/arogenate dehydrogenase" evidence="3">
    <location>
        <begin position="16"/>
        <end position="294"/>
    </location>
</feature>
<dbReference type="InterPro" id="IPR008927">
    <property type="entry name" value="6-PGluconate_DH-like_C_sf"/>
</dbReference>
<dbReference type="InterPro" id="IPR036291">
    <property type="entry name" value="NAD(P)-bd_dom_sf"/>
</dbReference>
<dbReference type="PIRSF" id="PIRSF036510">
    <property type="entry name" value="PDH_fung"/>
    <property type="match status" value="1"/>
</dbReference>
<evidence type="ECO:0000313" key="7">
    <source>
        <dbReference type="Proteomes" id="UP000320475"/>
    </source>
</evidence>
<dbReference type="Gene3D" id="1.10.3660.10">
    <property type="entry name" value="6-phosphogluconate dehydrogenase C-terminal like domain"/>
    <property type="match status" value="2"/>
</dbReference>
<comment type="pathway">
    <text evidence="2">Amino-acid biosynthesis; L-tyrosine biosynthesis; (4-hydroxyphenyl)pyruvate from prephenate (NADP(+) route): step 1/1.</text>
</comment>
<keyword evidence="2" id="KW-0827">Tyrosine biosynthesis</keyword>
<gene>
    <name evidence="5" type="ORF">SeLEV6574_g07318</name>
    <name evidence="4" type="ORF">SeMB42_g06712</name>
</gene>
<organism evidence="5 7">
    <name type="scientific">Synchytrium endobioticum</name>
    <dbReference type="NCBI Taxonomy" id="286115"/>
    <lineage>
        <taxon>Eukaryota</taxon>
        <taxon>Fungi</taxon>
        <taxon>Fungi incertae sedis</taxon>
        <taxon>Chytridiomycota</taxon>
        <taxon>Chytridiomycota incertae sedis</taxon>
        <taxon>Chytridiomycetes</taxon>
        <taxon>Synchytriales</taxon>
        <taxon>Synchytriaceae</taxon>
        <taxon>Synchytrium</taxon>
    </lineage>
</organism>
<accession>A0A507CIE4</accession>
<reference evidence="6 7" key="1">
    <citation type="journal article" date="2019" name="Sci. Rep.">
        <title>Comparative genomics of chytrid fungi reveal insights into the obligate biotrophic and pathogenic lifestyle of Synchytrium endobioticum.</title>
        <authorList>
            <person name="van de Vossenberg B.T.L.H."/>
            <person name="Warris S."/>
            <person name="Nguyen H.D.T."/>
            <person name="van Gent-Pelzer M.P.E."/>
            <person name="Joly D.L."/>
            <person name="van de Geest H.C."/>
            <person name="Bonants P.J.M."/>
            <person name="Smith D.S."/>
            <person name="Levesque C.A."/>
            <person name="van der Lee T.A.J."/>
        </authorList>
    </citation>
    <scope>NUCLEOTIDE SEQUENCE [LARGE SCALE GENOMIC DNA]</scope>
    <source>
        <strain evidence="5 7">LEV6574</strain>
        <strain evidence="4 6">MB42</strain>
    </source>
</reference>
<dbReference type="GO" id="GO:0008977">
    <property type="term" value="F:prephenate dehydrogenase (NAD+) activity"/>
    <property type="evidence" value="ECO:0007669"/>
    <property type="project" value="InterPro"/>
</dbReference>
<dbReference type="EMBL" id="QEAN01000397">
    <property type="protein sequence ID" value="TPX38489.1"/>
    <property type="molecule type" value="Genomic_DNA"/>
</dbReference>
<evidence type="ECO:0000313" key="6">
    <source>
        <dbReference type="Proteomes" id="UP000317494"/>
    </source>
</evidence>
<dbReference type="InterPro" id="IPR050812">
    <property type="entry name" value="Preph/Arog_dehydrog"/>
</dbReference>
<dbReference type="GO" id="GO:0006571">
    <property type="term" value="P:tyrosine biosynthetic process"/>
    <property type="evidence" value="ECO:0007669"/>
    <property type="project" value="UniProtKB-UniRule"/>
</dbReference>
<comment type="similarity">
    <text evidence="2">Belongs to the prephenate/arogenate dehydrogenase family.</text>
</comment>
<dbReference type="UniPathway" id="UPA00122">
    <property type="reaction ID" value="UER00962"/>
</dbReference>
<dbReference type="GO" id="GO:0070403">
    <property type="term" value="F:NAD+ binding"/>
    <property type="evidence" value="ECO:0007669"/>
    <property type="project" value="TreeGrafter"/>
</dbReference>
<dbReference type="InterPro" id="IPR028939">
    <property type="entry name" value="P5C_Rdtase_cat_N"/>
</dbReference>
<keyword evidence="1 2" id="KW-0560">Oxidoreductase</keyword>
<dbReference type="FunFam" id="3.40.50.720:FF:000339">
    <property type="entry name" value="Prephenate dehydrogenase [NADP(+)]"/>
    <property type="match status" value="1"/>
</dbReference>
<evidence type="ECO:0000313" key="4">
    <source>
        <dbReference type="EMBL" id="TPX38489.1"/>
    </source>
</evidence>
<dbReference type="EC" id="1.3.1.13" evidence="2"/>
<keyword evidence="6" id="KW-1185">Reference proteome</keyword>
<dbReference type="Gene3D" id="3.40.50.720">
    <property type="entry name" value="NAD(P)-binding Rossmann-like Domain"/>
    <property type="match status" value="1"/>
</dbReference>